<dbReference type="Proteomes" id="UP000219452">
    <property type="component" value="Unassembled WGS sequence"/>
</dbReference>
<dbReference type="EMBL" id="OCNH01000003">
    <property type="protein sequence ID" value="SOD91927.1"/>
    <property type="molecule type" value="Genomic_DNA"/>
</dbReference>
<sequence length="64" mass="7259">MIFRINHDFAFRESCSLKIIVSHKNHMNPGSDYFFTKGGLTIWAFSSRSRTLTKISVPGLLNAV</sequence>
<protein>
    <submittedName>
        <fullName evidence="1">Uncharacterized protein</fullName>
    </submittedName>
</protein>
<organism evidence="1 2">
    <name type="scientific">Spirosoma fluviale</name>
    <dbReference type="NCBI Taxonomy" id="1597977"/>
    <lineage>
        <taxon>Bacteria</taxon>
        <taxon>Pseudomonadati</taxon>
        <taxon>Bacteroidota</taxon>
        <taxon>Cytophagia</taxon>
        <taxon>Cytophagales</taxon>
        <taxon>Cytophagaceae</taxon>
        <taxon>Spirosoma</taxon>
    </lineage>
</organism>
<gene>
    <name evidence="1" type="ORF">SAMN06269250_3710</name>
</gene>
<evidence type="ECO:0000313" key="2">
    <source>
        <dbReference type="Proteomes" id="UP000219452"/>
    </source>
</evidence>
<keyword evidence="2" id="KW-1185">Reference proteome</keyword>
<proteinExistence type="predicted"/>
<evidence type="ECO:0000313" key="1">
    <source>
        <dbReference type="EMBL" id="SOD91927.1"/>
    </source>
</evidence>
<accession>A0A286G8M8</accession>
<dbReference type="AlphaFoldDB" id="A0A286G8M8"/>
<reference evidence="2" key="1">
    <citation type="submission" date="2017-09" db="EMBL/GenBank/DDBJ databases">
        <authorList>
            <person name="Varghese N."/>
            <person name="Submissions S."/>
        </authorList>
    </citation>
    <scope>NUCLEOTIDE SEQUENCE [LARGE SCALE GENOMIC DNA]</scope>
    <source>
        <strain evidence="2">DSM 29961</strain>
    </source>
</reference>
<name>A0A286G8M8_9BACT</name>